<dbReference type="PRINTS" id="PR01438">
    <property type="entry name" value="UNVRSLSTRESS"/>
</dbReference>
<protein>
    <submittedName>
        <fullName evidence="5">Universal stress protein UspA</fullName>
    </submittedName>
</protein>
<feature type="domain" description="UspA" evidence="4">
    <location>
        <begin position="167"/>
        <end position="311"/>
    </location>
</feature>
<sequence length="322" mass="34347">MFQQILVPLDGSACSEQALVLAARLARAVDGTLYLLRIANQEYTYASTSVAGVFVPADLAEMTDLEMEGDHAYLDKIASSPLLAGLNVVKEVRAELAIPDAILNFITSHHMEIVVIGSHGRGGLARLVLGSVAQKIAWNSPIPVLVHRMQKPEQDEQVSELATPIHALVPLDGSPQAEEAIVPAGLLVAALSGAGVGSLHLVQIIKPSAHHTDEQRGQAREEAEWYLQDMAGRLRGGLASTFQLEIKSSVYSDEQVAPTLVHIAASGDGAAAPHNLIAMTTSGRGGKRHFIMGSVAEHVLQKTPLPVLLIKPDETSEQRKDS</sequence>
<dbReference type="RefSeq" id="WP_201372128.1">
    <property type="nucleotide sequence ID" value="NZ_BNJG01000001.1"/>
</dbReference>
<dbReference type="PANTHER" id="PTHR46268:SF27">
    <property type="entry name" value="UNIVERSAL STRESS PROTEIN RV2623"/>
    <property type="match status" value="1"/>
</dbReference>
<evidence type="ECO:0000256" key="3">
    <source>
        <dbReference type="ARBA" id="ARBA00022840"/>
    </source>
</evidence>
<reference evidence="5 6" key="1">
    <citation type="journal article" date="2021" name="Int. J. Syst. Evol. Microbiol.">
        <title>Reticulibacter mediterranei gen. nov., sp. nov., within the new family Reticulibacteraceae fam. nov., and Ktedonospora formicarum gen. nov., sp. nov., Ktedonobacter robiniae sp. nov., Dictyobacter formicarum sp. nov. and Dictyobacter arantiisoli sp. nov., belonging to the class Ktedonobacteria.</title>
        <authorList>
            <person name="Yabe S."/>
            <person name="Zheng Y."/>
            <person name="Wang C.M."/>
            <person name="Sakai Y."/>
            <person name="Abe K."/>
            <person name="Yokota A."/>
            <person name="Donadio S."/>
            <person name="Cavaletti L."/>
            <person name="Monciardini P."/>
        </authorList>
    </citation>
    <scope>NUCLEOTIDE SEQUENCE [LARGE SCALE GENOMIC DNA]</scope>
    <source>
        <strain evidence="5 6">SOSP1-30</strain>
    </source>
</reference>
<keyword evidence="2" id="KW-0547">Nucleotide-binding</keyword>
<proteinExistence type="inferred from homology"/>
<dbReference type="PANTHER" id="PTHR46268">
    <property type="entry name" value="STRESS RESPONSE PROTEIN NHAX"/>
    <property type="match status" value="1"/>
</dbReference>
<keyword evidence="3" id="KW-0067">ATP-binding</keyword>
<evidence type="ECO:0000259" key="4">
    <source>
        <dbReference type="Pfam" id="PF00582"/>
    </source>
</evidence>
<organism evidence="5 6">
    <name type="scientific">Ktedonobacter robiniae</name>
    <dbReference type="NCBI Taxonomy" id="2778365"/>
    <lineage>
        <taxon>Bacteria</taxon>
        <taxon>Bacillati</taxon>
        <taxon>Chloroflexota</taxon>
        <taxon>Ktedonobacteria</taxon>
        <taxon>Ktedonobacterales</taxon>
        <taxon>Ktedonobacteraceae</taxon>
        <taxon>Ktedonobacter</taxon>
    </lineage>
</organism>
<dbReference type="EMBL" id="BNJG01000001">
    <property type="protein sequence ID" value="GHO55554.1"/>
    <property type="molecule type" value="Genomic_DNA"/>
</dbReference>
<evidence type="ECO:0000256" key="1">
    <source>
        <dbReference type="ARBA" id="ARBA00008791"/>
    </source>
</evidence>
<dbReference type="InterPro" id="IPR006016">
    <property type="entry name" value="UspA"/>
</dbReference>
<dbReference type="CDD" id="cd00293">
    <property type="entry name" value="USP-like"/>
    <property type="match status" value="2"/>
</dbReference>
<evidence type="ECO:0000313" key="5">
    <source>
        <dbReference type="EMBL" id="GHO55554.1"/>
    </source>
</evidence>
<accession>A0ABQ3US52</accession>
<comment type="similarity">
    <text evidence="1">Belongs to the universal stress protein A family.</text>
</comment>
<dbReference type="InterPro" id="IPR006015">
    <property type="entry name" value="Universal_stress_UspA"/>
</dbReference>
<dbReference type="SUPFAM" id="SSF52402">
    <property type="entry name" value="Adenine nucleotide alpha hydrolases-like"/>
    <property type="match status" value="2"/>
</dbReference>
<evidence type="ECO:0000256" key="2">
    <source>
        <dbReference type="ARBA" id="ARBA00022741"/>
    </source>
</evidence>
<comment type="caution">
    <text evidence="5">The sequence shown here is derived from an EMBL/GenBank/DDBJ whole genome shotgun (WGS) entry which is preliminary data.</text>
</comment>
<dbReference type="Gene3D" id="3.40.50.620">
    <property type="entry name" value="HUPs"/>
    <property type="match status" value="2"/>
</dbReference>
<feature type="domain" description="UspA" evidence="4">
    <location>
        <begin position="1"/>
        <end position="146"/>
    </location>
</feature>
<evidence type="ECO:0000313" key="6">
    <source>
        <dbReference type="Proteomes" id="UP000654345"/>
    </source>
</evidence>
<keyword evidence="6" id="KW-1185">Reference proteome</keyword>
<dbReference type="Pfam" id="PF00582">
    <property type="entry name" value="Usp"/>
    <property type="match status" value="2"/>
</dbReference>
<name>A0ABQ3US52_9CHLR</name>
<dbReference type="Proteomes" id="UP000654345">
    <property type="component" value="Unassembled WGS sequence"/>
</dbReference>
<dbReference type="InterPro" id="IPR014729">
    <property type="entry name" value="Rossmann-like_a/b/a_fold"/>
</dbReference>
<gene>
    <name evidence="5" type="ORF">KSB_40290</name>
</gene>